<dbReference type="SMR" id="A0A8T3BWN2"/>
<comment type="caution">
    <text evidence="2">The sequence shown here is derived from an EMBL/GenBank/DDBJ whole genome shotgun (WGS) entry which is preliminary data.</text>
</comment>
<feature type="transmembrane region" description="Helical" evidence="1">
    <location>
        <begin position="6"/>
        <end position="27"/>
    </location>
</feature>
<evidence type="ECO:0000313" key="2">
    <source>
        <dbReference type="EMBL" id="KAI0520017.1"/>
    </source>
</evidence>
<accession>A0A8T3BWN2</accession>
<protein>
    <submittedName>
        <fullName evidence="2">Uncharacterized protein</fullName>
    </submittedName>
</protein>
<evidence type="ECO:0000313" key="3">
    <source>
        <dbReference type="Proteomes" id="UP000829196"/>
    </source>
</evidence>
<keyword evidence="1" id="KW-0812">Transmembrane</keyword>
<gene>
    <name evidence="2" type="ORF">KFK09_007482</name>
</gene>
<evidence type="ECO:0000256" key="1">
    <source>
        <dbReference type="SAM" id="Phobius"/>
    </source>
</evidence>
<sequence length="51" mass="5591">MVGFFIISVSSIYVTSLMFLLTGIYLFRIPLFLNAWPSPPPSPSSPPVAFA</sequence>
<keyword evidence="1" id="KW-0472">Membrane</keyword>
<dbReference type="Proteomes" id="UP000829196">
    <property type="component" value="Unassembled WGS sequence"/>
</dbReference>
<dbReference type="EMBL" id="JAGYWB010000006">
    <property type="protein sequence ID" value="KAI0520017.1"/>
    <property type="molecule type" value="Genomic_DNA"/>
</dbReference>
<proteinExistence type="predicted"/>
<reference evidence="2" key="1">
    <citation type="journal article" date="2022" name="Front. Genet.">
        <title>Chromosome-Scale Assembly of the Dendrobium nobile Genome Provides Insights Into the Molecular Mechanism of the Biosynthesis of the Medicinal Active Ingredient of Dendrobium.</title>
        <authorList>
            <person name="Xu Q."/>
            <person name="Niu S.-C."/>
            <person name="Li K.-L."/>
            <person name="Zheng P.-J."/>
            <person name="Zhang X.-J."/>
            <person name="Jia Y."/>
            <person name="Liu Y."/>
            <person name="Niu Y.-X."/>
            <person name="Yu L.-H."/>
            <person name="Chen D.-F."/>
            <person name="Zhang G.-Q."/>
        </authorList>
    </citation>
    <scope>NUCLEOTIDE SEQUENCE</scope>
    <source>
        <tissue evidence="2">Leaf</tissue>
    </source>
</reference>
<organism evidence="2 3">
    <name type="scientific">Dendrobium nobile</name>
    <name type="common">Orchid</name>
    <dbReference type="NCBI Taxonomy" id="94219"/>
    <lineage>
        <taxon>Eukaryota</taxon>
        <taxon>Viridiplantae</taxon>
        <taxon>Streptophyta</taxon>
        <taxon>Embryophyta</taxon>
        <taxon>Tracheophyta</taxon>
        <taxon>Spermatophyta</taxon>
        <taxon>Magnoliopsida</taxon>
        <taxon>Liliopsida</taxon>
        <taxon>Asparagales</taxon>
        <taxon>Orchidaceae</taxon>
        <taxon>Epidendroideae</taxon>
        <taxon>Malaxideae</taxon>
        <taxon>Dendrobiinae</taxon>
        <taxon>Dendrobium</taxon>
    </lineage>
</organism>
<dbReference type="AlphaFoldDB" id="A0A8T3BWN2"/>
<name>A0A8T3BWN2_DENNO</name>
<keyword evidence="1" id="KW-1133">Transmembrane helix</keyword>
<keyword evidence="3" id="KW-1185">Reference proteome</keyword>